<reference evidence="2" key="1">
    <citation type="journal article" date="2019" name="Int. J. Syst. Evol. Microbiol.">
        <title>The Global Catalogue of Microorganisms (GCM) 10K type strain sequencing project: providing services to taxonomists for standard genome sequencing and annotation.</title>
        <authorList>
            <consortium name="The Broad Institute Genomics Platform"/>
            <consortium name="The Broad Institute Genome Sequencing Center for Infectious Disease"/>
            <person name="Wu L."/>
            <person name="Ma J."/>
        </authorList>
    </citation>
    <scope>NUCLEOTIDE SEQUENCE [LARGE SCALE GENOMIC DNA]</scope>
    <source>
        <strain evidence="2">JCM 15443</strain>
    </source>
</reference>
<keyword evidence="2" id="KW-1185">Reference proteome</keyword>
<evidence type="ECO:0000313" key="1">
    <source>
        <dbReference type="EMBL" id="GGM07698.1"/>
    </source>
</evidence>
<dbReference type="RefSeq" id="WP_188903009.1">
    <property type="nucleotide sequence ID" value="NZ_BMOM01000009.1"/>
</dbReference>
<dbReference type="EMBL" id="BMOM01000009">
    <property type="protein sequence ID" value="GGM07698.1"/>
    <property type="molecule type" value="Genomic_DNA"/>
</dbReference>
<proteinExistence type="predicted"/>
<sequence length="88" mass="9243">MHPTRHPTRTVLLAPHSNAGVRVALSAYDALWLAIRGGAAVLNRDDICPLAPGFAANLIVGYSGATHDSAAPCCVPRRARPSTWWGAG</sequence>
<gene>
    <name evidence="1" type="ORF">GCM10010841_15000</name>
</gene>
<accession>A0ABQ2GQ64</accession>
<organism evidence="1 2">
    <name type="scientific">Deinococcus aerophilus</name>
    <dbReference type="NCBI Taxonomy" id="522488"/>
    <lineage>
        <taxon>Bacteria</taxon>
        <taxon>Thermotogati</taxon>
        <taxon>Deinococcota</taxon>
        <taxon>Deinococci</taxon>
        <taxon>Deinococcales</taxon>
        <taxon>Deinococcaceae</taxon>
        <taxon>Deinococcus</taxon>
    </lineage>
</organism>
<name>A0ABQ2GQ64_9DEIO</name>
<dbReference type="Proteomes" id="UP000661918">
    <property type="component" value="Unassembled WGS sequence"/>
</dbReference>
<evidence type="ECO:0000313" key="2">
    <source>
        <dbReference type="Proteomes" id="UP000661918"/>
    </source>
</evidence>
<dbReference type="Gene3D" id="3.20.20.140">
    <property type="entry name" value="Metal-dependent hydrolases"/>
    <property type="match status" value="1"/>
</dbReference>
<comment type="caution">
    <text evidence="1">The sequence shown here is derived from an EMBL/GenBank/DDBJ whole genome shotgun (WGS) entry which is preliminary data.</text>
</comment>
<protein>
    <submittedName>
        <fullName evidence="1">Uncharacterized protein</fullName>
    </submittedName>
</protein>